<keyword evidence="6" id="KW-0418">Kinase</keyword>
<dbReference type="EMBL" id="QOUX01000001">
    <property type="protein sequence ID" value="RXJ04548.1"/>
    <property type="molecule type" value="Genomic_DNA"/>
</dbReference>
<dbReference type="PROSITE" id="PS50113">
    <property type="entry name" value="PAC"/>
    <property type="match status" value="1"/>
</dbReference>
<dbReference type="InterPro" id="IPR003661">
    <property type="entry name" value="HisK_dim/P_dom"/>
</dbReference>
<dbReference type="InterPro" id="IPR035965">
    <property type="entry name" value="PAS-like_dom_sf"/>
</dbReference>
<evidence type="ECO:0000256" key="1">
    <source>
        <dbReference type="ARBA" id="ARBA00000085"/>
    </source>
</evidence>
<dbReference type="CDD" id="cd00082">
    <property type="entry name" value="HisKA"/>
    <property type="match status" value="1"/>
</dbReference>
<dbReference type="NCBIfam" id="TIGR00229">
    <property type="entry name" value="sensory_box"/>
    <property type="match status" value="1"/>
</dbReference>
<dbReference type="Pfam" id="PF08448">
    <property type="entry name" value="PAS_4"/>
    <property type="match status" value="1"/>
</dbReference>
<comment type="catalytic activity">
    <reaction evidence="1">
        <text>ATP + protein L-histidine = ADP + protein N-phospho-L-histidine.</text>
        <dbReference type="EC" id="2.7.13.3"/>
    </reaction>
</comment>
<reference evidence="13 14" key="1">
    <citation type="journal article" date="2019" name="Int. J. Syst. Evol. Microbiol.">
        <title>Anaerobacillus alkaliphilus sp. nov., a novel alkaliphilic and moderately halophilic bacterium.</title>
        <authorList>
            <person name="Borsodi A.K."/>
            <person name="Aszalos J.M."/>
            <person name="Bihari P."/>
            <person name="Nagy I."/>
            <person name="Schumann P."/>
            <person name="Sproer C."/>
            <person name="Kovacs A.L."/>
            <person name="Boka K."/>
            <person name="Dobosy P."/>
            <person name="Ovari M."/>
            <person name="Szili-Kovacs T."/>
            <person name="Toth E."/>
        </authorList>
    </citation>
    <scope>NUCLEOTIDE SEQUENCE [LARGE SCALE GENOMIC DNA]</scope>
    <source>
        <strain evidence="13 14">B16-10</strain>
    </source>
</reference>
<dbReference type="GO" id="GO:0005524">
    <property type="term" value="F:ATP binding"/>
    <property type="evidence" value="ECO:0007669"/>
    <property type="project" value="UniProtKB-KW"/>
</dbReference>
<evidence type="ECO:0000259" key="11">
    <source>
        <dbReference type="PROSITE" id="PS50112"/>
    </source>
</evidence>
<dbReference type="SMART" id="SM00091">
    <property type="entry name" value="PAS"/>
    <property type="match status" value="2"/>
</dbReference>
<evidence type="ECO:0000313" key="14">
    <source>
        <dbReference type="Proteomes" id="UP000290649"/>
    </source>
</evidence>
<dbReference type="CDD" id="cd00130">
    <property type="entry name" value="PAS"/>
    <property type="match status" value="2"/>
</dbReference>
<feature type="domain" description="PAS" evidence="11">
    <location>
        <begin position="118"/>
        <end position="188"/>
    </location>
</feature>
<dbReference type="GO" id="GO:0030435">
    <property type="term" value="P:sporulation resulting in formation of a cellular spore"/>
    <property type="evidence" value="ECO:0007669"/>
    <property type="project" value="UniProtKB-KW"/>
</dbReference>
<dbReference type="PROSITE" id="PS50112">
    <property type="entry name" value="PAS"/>
    <property type="match status" value="2"/>
</dbReference>
<dbReference type="GO" id="GO:0000155">
    <property type="term" value="F:phosphorelay sensor kinase activity"/>
    <property type="evidence" value="ECO:0007669"/>
    <property type="project" value="InterPro"/>
</dbReference>
<feature type="domain" description="PAS" evidence="11">
    <location>
        <begin position="4"/>
        <end position="60"/>
    </location>
</feature>
<dbReference type="AlphaFoldDB" id="A0A4Q0W006"/>
<feature type="domain" description="PAC" evidence="12">
    <location>
        <begin position="190"/>
        <end position="241"/>
    </location>
</feature>
<dbReference type="EC" id="2.7.13.3" evidence="2"/>
<evidence type="ECO:0000256" key="6">
    <source>
        <dbReference type="ARBA" id="ARBA00022777"/>
    </source>
</evidence>
<evidence type="ECO:0000256" key="5">
    <source>
        <dbReference type="ARBA" id="ARBA00022741"/>
    </source>
</evidence>
<dbReference type="SMART" id="SM00387">
    <property type="entry name" value="HATPase_c"/>
    <property type="match status" value="1"/>
</dbReference>
<evidence type="ECO:0000256" key="7">
    <source>
        <dbReference type="ARBA" id="ARBA00022840"/>
    </source>
</evidence>
<gene>
    <name evidence="13" type="ORF">DS745_03965</name>
</gene>
<dbReference type="SMART" id="SM00086">
    <property type="entry name" value="PAC"/>
    <property type="match status" value="1"/>
</dbReference>
<dbReference type="PANTHER" id="PTHR43065">
    <property type="entry name" value="SENSOR HISTIDINE KINASE"/>
    <property type="match status" value="1"/>
</dbReference>
<dbReference type="InterPro" id="IPR036890">
    <property type="entry name" value="HATPase_C_sf"/>
</dbReference>
<evidence type="ECO:0000256" key="2">
    <source>
        <dbReference type="ARBA" id="ARBA00012438"/>
    </source>
</evidence>
<evidence type="ECO:0000259" key="12">
    <source>
        <dbReference type="PROSITE" id="PS50113"/>
    </source>
</evidence>
<evidence type="ECO:0000313" key="13">
    <source>
        <dbReference type="EMBL" id="RXJ04548.1"/>
    </source>
</evidence>
<dbReference type="InterPro" id="IPR000014">
    <property type="entry name" value="PAS"/>
</dbReference>
<dbReference type="PANTHER" id="PTHR43065:SF34">
    <property type="entry name" value="SPORULATION KINASE A"/>
    <property type="match status" value="1"/>
</dbReference>
<dbReference type="SUPFAM" id="SSF55874">
    <property type="entry name" value="ATPase domain of HSP90 chaperone/DNA topoisomerase II/histidine kinase"/>
    <property type="match status" value="1"/>
</dbReference>
<dbReference type="InterPro" id="IPR013656">
    <property type="entry name" value="PAS_4"/>
</dbReference>
<dbReference type="PRINTS" id="PR00344">
    <property type="entry name" value="BCTRLSENSOR"/>
</dbReference>
<keyword evidence="8" id="KW-0749">Sporulation</keyword>
<evidence type="ECO:0000256" key="4">
    <source>
        <dbReference type="ARBA" id="ARBA00022679"/>
    </source>
</evidence>
<dbReference type="Gene3D" id="3.30.565.10">
    <property type="entry name" value="Histidine kinase-like ATPase, C-terminal domain"/>
    <property type="match status" value="1"/>
</dbReference>
<keyword evidence="3" id="KW-0597">Phosphoprotein</keyword>
<dbReference type="Gene3D" id="3.30.450.20">
    <property type="entry name" value="PAS domain"/>
    <property type="match status" value="2"/>
</dbReference>
<dbReference type="OrthoDB" id="9815750at2"/>
<feature type="domain" description="Histidine kinase" evidence="10">
    <location>
        <begin position="254"/>
        <end position="458"/>
    </location>
</feature>
<keyword evidence="4" id="KW-0808">Transferase</keyword>
<sequence length="470" mass="53873">MRIQKLDTLEILDRITDCFYMLDLNWNFSYVNINAANLFHRSKEELLGKCLWEMFPEVVHLPIYHDFHFAMVKQKPIHIDFYYPPEKLWFDVRAYPSDEGLSVYFLDITACRRSSIQTSQYYESLFINNPEAVCCFNLEGRFVDVNKGLEELTGYTEQELFNLDFQSLVVDEDLERTNMMFKRAIKGEAQNYEIRIRRKSGRIIHIKATDIPITLDDEVVGVFGIAKDITLQKLAEENIENSEKLSLVGQLSASIAHEIRNPLTTLKGFLQLIQENNEIAPNYISIMLSEMDRIELITSELLLLAKPQAAEFQEESIGDIIHNIVTLLQSQALMKNIEITFSFEEVGKIYCVSNQIKQVFINILKNAVEAMDQGGIIHVKLSNIDKYTILIEVIDQGCGIPDDVAPYIGLPFYSTKEKGTGLGMLTTYKLVNDHGGKISFVSKEGEGTTFKIQLPRKTIKVDEKFMRDNA</sequence>
<accession>A0A4Q0W006</accession>
<dbReference type="Pfam" id="PF00512">
    <property type="entry name" value="HisKA"/>
    <property type="match status" value="1"/>
</dbReference>
<dbReference type="Proteomes" id="UP000290649">
    <property type="component" value="Unassembled WGS sequence"/>
</dbReference>
<evidence type="ECO:0000259" key="10">
    <source>
        <dbReference type="PROSITE" id="PS50109"/>
    </source>
</evidence>
<protein>
    <recommendedName>
        <fullName evidence="2">histidine kinase</fullName>
        <ecNumber evidence="2">2.7.13.3</ecNumber>
    </recommendedName>
</protein>
<dbReference type="Gene3D" id="1.10.287.130">
    <property type="match status" value="1"/>
</dbReference>
<dbReference type="InterPro" id="IPR000700">
    <property type="entry name" value="PAS-assoc_C"/>
</dbReference>
<dbReference type="SUPFAM" id="SSF55785">
    <property type="entry name" value="PYP-like sensor domain (PAS domain)"/>
    <property type="match status" value="2"/>
</dbReference>
<organism evidence="13 14">
    <name type="scientific">Anaerobacillus alkaliphilus</name>
    <dbReference type="NCBI Taxonomy" id="1548597"/>
    <lineage>
        <taxon>Bacteria</taxon>
        <taxon>Bacillati</taxon>
        <taxon>Bacillota</taxon>
        <taxon>Bacilli</taxon>
        <taxon>Bacillales</taxon>
        <taxon>Bacillaceae</taxon>
        <taxon>Anaerobacillus</taxon>
    </lineage>
</organism>
<dbReference type="InterPro" id="IPR005467">
    <property type="entry name" value="His_kinase_dom"/>
</dbReference>
<keyword evidence="5" id="KW-0547">Nucleotide-binding</keyword>
<dbReference type="SUPFAM" id="SSF47384">
    <property type="entry name" value="Homodimeric domain of signal transducing histidine kinase"/>
    <property type="match status" value="1"/>
</dbReference>
<proteinExistence type="predicted"/>
<keyword evidence="9" id="KW-0902">Two-component regulatory system</keyword>
<comment type="caution">
    <text evidence="13">The sequence shown here is derived from an EMBL/GenBank/DDBJ whole genome shotgun (WGS) entry which is preliminary data.</text>
</comment>
<dbReference type="PROSITE" id="PS50109">
    <property type="entry name" value="HIS_KIN"/>
    <property type="match status" value="1"/>
</dbReference>
<dbReference type="Pfam" id="PF02518">
    <property type="entry name" value="HATPase_c"/>
    <property type="match status" value="1"/>
</dbReference>
<dbReference type="InterPro" id="IPR036097">
    <property type="entry name" value="HisK_dim/P_sf"/>
</dbReference>
<evidence type="ECO:0000256" key="8">
    <source>
        <dbReference type="ARBA" id="ARBA00022969"/>
    </source>
</evidence>
<evidence type="ECO:0000256" key="3">
    <source>
        <dbReference type="ARBA" id="ARBA00022553"/>
    </source>
</evidence>
<dbReference type="InterPro" id="IPR004358">
    <property type="entry name" value="Sig_transdc_His_kin-like_C"/>
</dbReference>
<name>A0A4Q0W006_9BACI</name>
<dbReference type="RefSeq" id="WP_129076889.1">
    <property type="nucleotide sequence ID" value="NZ_QOUX01000001.1"/>
</dbReference>
<keyword evidence="14" id="KW-1185">Reference proteome</keyword>
<dbReference type="InterPro" id="IPR003594">
    <property type="entry name" value="HATPase_dom"/>
</dbReference>
<evidence type="ECO:0000256" key="9">
    <source>
        <dbReference type="ARBA" id="ARBA00023012"/>
    </source>
</evidence>
<dbReference type="FunFam" id="1.10.287.130:FF:000040">
    <property type="entry name" value="PAS domain-containing sensor histidine kinase"/>
    <property type="match status" value="1"/>
</dbReference>
<dbReference type="InterPro" id="IPR001610">
    <property type="entry name" value="PAC"/>
</dbReference>
<dbReference type="Pfam" id="PF13426">
    <property type="entry name" value="PAS_9"/>
    <property type="match status" value="1"/>
</dbReference>
<keyword evidence="7" id="KW-0067">ATP-binding</keyword>
<dbReference type="SMART" id="SM00388">
    <property type="entry name" value="HisKA"/>
    <property type="match status" value="1"/>
</dbReference>